<gene>
    <name evidence="3" type="ORF">DFW101_1746</name>
</gene>
<evidence type="ECO:0000313" key="3">
    <source>
        <dbReference type="EMBL" id="EHJ47754.1"/>
    </source>
</evidence>
<evidence type="ECO:0000256" key="2">
    <source>
        <dbReference type="SAM" id="SignalP"/>
    </source>
</evidence>
<dbReference type="HOGENOM" id="CLU_1465998_0_0_7"/>
<dbReference type="Proteomes" id="UP000004662">
    <property type="component" value="Chromosome"/>
</dbReference>
<feature type="signal peptide" evidence="2">
    <location>
        <begin position="1"/>
        <end position="24"/>
    </location>
</feature>
<protein>
    <submittedName>
        <fullName evidence="3">Uncharacterized protein</fullName>
    </submittedName>
</protein>
<feature type="chain" id="PRO_5003503394" evidence="2">
    <location>
        <begin position="25"/>
        <end position="188"/>
    </location>
</feature>
<keyword evidence="4" id="KW-1185">Reference proteome</keyword>
<name>G7Q932_9BACT</name>
<keyword evidence="2" id="KW-0732">Signal</keyword>
<dbReference type="RefSeq" id="WP_009181147.1">
    <property type="nucleotide sequence ID" value="NZ_CM001368.1"/>
</dbReference>
<evidence type="ECO:0000256" key="1">
    <source>
        <dbReference type="SAM" id="MobiDB-lite"/>
    </source>
</evidence>
<dbReference type="OrthoDB" id="5455923at2"/>
<feature type="region of interest" description="Disordered" evidence="1">
    <location>
        <begin position="26"/>
        <end position="57"/>
    </location>
</feature>
<accession>G7Q932</accession>
<sequence>MTVGRLACLLLGVLLLLGPPVPGAAQGRIPAPPPRLGTQPPRTQPGLAAREPGREPGREAGRDVFLQAIGMLAGQGLVLGHESLDGIFVRYENKLLPKDQALASLGDAARYADLVLAAFRGRLMGELSDQEKTDLALLIGFYEIERQAIEALAAYVRSGGGKNREAFGQLQERVAAIVRQISLGGGQP</sequence>
<dbReference type="AlphaFoldDB" id="G7Q932"/>
<dbReference type="EMBL" id="CM001368">
    <property type="protein sequence ID" value="EHJ47754.1"/>
    <property type="molecule type" value="Genomic_DNA"/>
</dbReference>
<dbReference type="STRING" id="694327.DFW101_1746"/>
<proteinExistence type="predicted"/>
<dbReference type="eggNOG" id="ENOG5031PKB">
    <property type="taxonomic scope" value="Bacteria"/>
</dbReference>
<organism evidence="3 4">
    <name type="scientific">Solidesulfovibrio carbinoliphilus subsp. oakridgensis</name>
    <dbReference type="NCBI Taxonomy" id="694327"/>
    <lineage>
        <taxon>Bacteria</taxon>
        <taxon>Pseudomonadati</taxon>
        <taxon>Thermodesulfobacteriota</taxon>
        <taxon>Desulfovibrionia</taxon>
        <taxon>Desulfovibrionales</taxon>
        <taxon>Desulfovibrionaceae</taxon>
        <taxon>Solidesulfovibrio</taxon>
    </lineage>
</organism>
<reference evidence="4" key="1">
    <citation type="journal article" date="2015" name="Genome Announc.">
        <title>High-Quality Draft Genome Sequence of Desulfovibrio carbinoliphilus FW-101-2B, an Organic Acid-Oxidizing Sulfate-Reducing Bacterium Isolated from Uranium(VI)-Contaminated Groundwater.</title>
        <authorList>
            <person name="Ramsay B.D."/>
            <person name="Hwang C."/>
            <person name="Woo H.L."/>
            <person name="Carroll S.L."/>
            <person name="Lucas S."/>
            <person name="Han J."/>
            <person name="Lapidus A.L."/>
            <person name="Cheng J.F."/>
            <person name="Goodwin L.A."/>
            <person name="Pitluck S."/>
            <person name="Peters L."/>
            <person name="Chertkov O."/>
            <person name="Held B."/>
            <person name="Detter J.C."/>
            <person name="Han C.S."/>
            <person name="Tapia R."/>
            <person name="Land M.L."/>
            <person name="Hauser L.J."/>
            <person name="Kyrpides N.C."/>
            <person name="Ivanova N.N."/>
            <person name="Mikhailova N."/>
            <person name="Pagani I."/>
            <person name="Woyke T."/>
            <person name="Arkin A.P."/>
            <person name="Dehal P."/>
            <person name="Chivian D."/>
            <person name="Criddle C.S."/>
            <person name="Wu W."/>
            <person name="Chakraborty R."/>
            <person name="Hazen T.C."/>
            <person name="Fields M.W."/>
        </authorList>
    </citation>
    <scope>NUCLEOTIDE SEQUENCE [LARGE SCALE GENOMIC DNA]</scope>
    <source>
        <strain evidence="4">FW-101-2B</strain>
    </source>
</reference>
<evidence type="ECO:0000313" key="4">
    <source>
        <dbReference type="Proteomes" id="UP000004662"/>
    </source>
</evidence>